<organism evidence="1 2">
    <name type="scientific">Microbacterium pumilum</name>
    <dbReference type="NCBI Taxonomy" id="344165"/>
    <lineage>
        <taxon>Bacteria</taxon>
        <taxon>Bacillati</taxon>
        <taxon>Actinomycetota</taxon>
        <taxon>Actinomycetes</taxon>
        <taxon>Micrococcales</taxon>
        <taxon>Microbacteriaceae</taxon>
        <taxon>Microbacterium</taxon>
    </lineage>
</organism>
<dbReference type="EMBL" id="BAAAOH010000001">
    <property type="protein sequence ID" value="GAA1983386.1"/>
    <property type="molecule type" value="Genomic_DNA"/>
</dbReference>
<gene>
    <name evidence="1" type="ORF">GCM10009777_16540</name>
</gene>
<comment type="caution">
    <text evidence="1">The sequence shown here is derived from an EMBL/GenBank/DDBJ whole genome shotgun (WGS) entry which is preliminary data.</text>
</comment>
<protein>
    <submittedName>
        <fullName evidence="1">Uncharacterized protein</fullName>
    </submittedName>
</protein>
<evidence type="ECO:0000313" key="2">
    <source>
        <dbReference type="Proteomes" id="UP001500326"/>
    </source>
</evidence>
<sequence length="181" mass="20363">MIGADQMLVLVPDADQFESPSAMVWAECRGEDPVPVLRQQNQADADVDRVGALVERPRGGEFSVPPDIFDGRIFVVHEGLQNSLGPPFRTIRFFDSVADEECQWGSQESEPGRHQLFIAGHVFTLSTPLASDGRWGFCCHLREQVWQTASILNLKLARHHDDFPPLVLFIVKLPFPRLIFV</sequence>
<name>A0ABN2SAP2_9MICO</name>
<proteinExistence type="predicted"/>
<reference evidence="1 2" key="1">
    <citation type="journal article" date="2019" name="Int. J. Syst. Evol. Microbiol.">
        <title>The Global Catalogue of Microorganisms (GCM) 10K type strain sequencing project: providing services to taxonomists for standard genome sequencing and annotation.</title>
        <authorList>
            <consortium name="The Broad Institute Genomics Platform"/>
            <consortium name="The Broad Institute Genome Sequencing Center for Infectious Disease"/>
            <person name="Wu L."/>
            <person name="Ma J."/>
        </authorList>
    </citation>
    <scope>NUCLEOTIDE SEQUENCE [LARGE SCALE GENOMIC DNA]</scope>
    <source>
        <strain evidence="1 2">JCM 14902</strain>
    </source>
</reference>
<evidence type="ECO:0000313" key="1">
    <source>
        <dbReference type="EMBL" id="GAA1983386.1"/>
    </source>
</evidence>
<accession>A0ABN2SAP2</accession>
<keyword evidence="2" id="KW-1185">Reference proteome</keyword>
<dbReference type="Proteomes" id="UP001500326">
    <property type="component" value="Unassembled WGS sequence"/>
</dbReference>